<dbReference type="Proteomes" id="UP000734854">
    <property type="component" value="Unassembled WGS sequence"/>
</dbReference>
<feature type="compositionally biased region" description="Acidic residues" evidence="1">
    <location>
        <begin position="31"/>
        <end position="43"/>
    </location>
</feature>
<evidence type="ECO:0000256" key="2">
    <source>
        <dbReference type="SAM" id="Phobius"/>
    </source>
</evidence>
<reference evidence="3 4" key="1">
    <citation type="submission" date="2020-08" db="EMBL/GenBank/DDBJ databases">
        <title>Plant Genome Project.</title>
        <authorList>
            <person name="Zhang R.-G."/>
        </authorList>
    </citation>
    <scope>NUCLEOTIDE SEQUENCE [LARGE SCALE GENOMIC DNA]</scope>
    <source>
        <tissue evidence="3">Rhizome</tissue>
    </source>
</reference>
<comment type="caution">
    <text evidence="3">The sequence shown here is derived from an EMBL/GenBank/DDBJ whole genome shotgun (WGS) entry which is preliminary data.</text>
</comment>
<evidence type="ECO:0000313" key="4">
    <source>
        <dbReference type="Proteomes" id="UP000734854"/>
    </source>
</evidence>
<gene>
    <name evidence="3" type="ORF">ZIOFF_016789</name>
</gene>
<keyword evidence="2" id="KW-0812">Transmembrane</keyword>
<sequence length="93" mass="10606">MVGPKPIINPNSLIYLIRVIRELYKEPLNVEEEADEEAEEETQKDEAEIQVDPQQQEQPILLFILIGVIGSLIHLQLMEKARIIMPLVSFPAS</sequence>
<accession>A0A8J5I216</accession>
<name>A0A8J5I216_ZINOF</name>
<evidence type="ECO:0000313" key="3">
    <source>
        <dbReference type="EMBL" id="KAG6526788.1"/>
    </source>
</evidence>
<feature type="transmembrane region" description="Helical" evidence="2">
    <location>
        <begin position="60"/>
        <end position="77"/>
    </location>
</feature>
<protein>
    <submittedName>
        <fullName evidence="3">Uncharacterized protein</fullName>
    </submittedName>
</protein>
<organism evidence="3 4">
    <name type="scientific">Zingiber officinale</name>
    <name type="common">Ginger</name>
    <name type="synonym">Amomum zingiber</name>
    <dbReference type="NCBI Taxonomy" id="94328"/>
    <lineage>
        <taxon>Eukaryota</taxon>
        <taxon>Viridiplantae</taxon>
        <taxon>Streptophyta</taxon>
        <taxon>Embryophyta</taxon>
        <taxon>Tracheophyta</taxon>
        <taxon>Spermatophyta</taxon>
        <taxon>Magnoliopsida</taxon>
        <taxon>Liliopsida</taxon>
        <taxon>Zingiberales</taxon>
        <taxon>Zingiberaceae</taxon>
        <taxon>Zingiber</taxon>
    </lineage>
</organism>
<proteinExistence type="predicted"/>
<feature type="region of interest" description="Disordered" evidence="1">
    <location>
        <begin position="31"/>
        <end position="52"/>
    </location>
</feature>
<dbReference type="AlphaFoldDB" id="A0A8J5I216"/>
<dbReference type="EMBL" id="JACMSC010000004">
    <property type="protein sequence ID" value="KAG6526788.1"/>
    <property type="molecule type" value="Genomic_DNA"/>
</dbReference>
<keyword evidence="2" id="KW-0472">Membrane</keyword>
<keyword evidence="4" id="KW-1185">Reference proteome</keyword>
<keyword evidence="2" id="KW-1133">Transmembrane helix</keyword>
<evidence type="ECO:0000256" key="1">
    <source>
        <dbReference type="SAM" id="MobiDB-lite"/>
    </source>
</evidence>